<organism evidence="4 5">
    <name type="scientific">Tetracentron sinense</name>
    <name type="common">Spur-leaf</name>
    <dbReference type="NCBI Taxonomy" id="13715"/>
    <lineage>
        <taxon>Eukaryota</taxon>
        <taxon>Viridiplantae</taxon>
        <taxon>Streptophyta</taxon>
        <taxon>Embryophyta</taxon>
        <taxon>Tracheophyta</taxon>
        <taxon>Spermatophyta</taxon>
        <taxon>Magnoliopsida</taxon>
        <taxon>Trochodendrales</taxon>
        <taxon>Trochodendraceae</taxon>
        <taxon>Tetracentron</taxon>
    </lineage>
</organism>
<evidence type="ECO:0000313" key="4">
    <source>
        <dbReference type="EMBL" id="KAF8408323.1"/>
    </source>
</evidence>
<feature type="chain" id="PRO_5032498865" description="Pentatricopeptide repeat-containing protein" evidence="3">
    <location>
        <begin position="26"/>
        <end position="626"/>
    </location>
</feature>
<dbReference type="Proteomes" id="UP000655225">
    <property type="component" value="Unassembled WGS sequence"/>
</dbReference>
<proteinExistence type="predicted"/>
<dbReference type="EMBL" id="JABCRI010000004">
    <property type="protein sequence ID" value="KAF8408323.1"/>
    <property type="molecule type" value="Genomic_DNA"/>
</dbReference>
<feature type="repeat" description="PPR" evidence="2">
    <location>
        <begin position="444"/>
        <end position="478"/>
    </location>
</feature>
<comment type="caution">
    <text evidence="4">The sequence shown here is derived from an EMBL/GenBank/DDBJ whole genome shotgun (WGS) entry which is preliminary data.</text>
</comment>
<keyword evidence="3" id="KW-0732">Signal</keyword>
<dbReference type="OMA" id="FWDLIQE"/>
<dbReference type="OrthoDB" id="185373at2759"/>
<dbReference type="PANTHER" id="PTHR47003:SF2">
    <property type="entry name" value="OS01G0970900 PROTEIN"/>
    <property type="match status" value="1"/>
</dbReference>
<sequence length="626" mass="71497">MKKAKGILASLRLVNSLLLTRPSRARSLYFQVSQYSHLSPSFSSSLSKQAYTSSFLHTHQILYFSSKPSSIVELISANEWSEEIEQELEKSKATLTHETVLYVLKKLDKNPQKVSDFFNWVSDKIGFKPSAAVYSLMLRILGRKESMKEFWVMIQKMSKEGFDIEKEVYLTLLGTFRNAKMVSEAAALTQFFSKMVQESATNATVKGTVEVILGSDWSDELKKKLGEINLSLTDNTVLRVLRELRGYPSKAQEFFRWAGEHPDYKHNAISYNAIVRVLGRDESIEEFWNVVKEMKNEGHEMDIDTYIKLSRQFQKRKMMKEAVELYELMMDSPYKPSVQDCCALLRHISLSGNPDLDLVIRVTKKYEAAGHSLSKAIYDGIHRSLTSVGRFDEAEKISEAMKNAGYKPDNITYSQMVFGLCKVGRLDEACKILDEMEEQGCVPDLKTWTILIQGHCTALEVDKALTCFTKMMEKNCDADADLLDVLVNGLCSKKRVDGAYTLLIEMVKKARLRPWQATFKHLIQNLLAEGKLEEALKLLLLMKKHNFPPFPEPFIQYISKFGTVENAMEFLNALSIKEYPSSSAYLHVFQSFFQEGRHSEAKDLLYKCPHHIRNHADISNLFGSAK</sequence>
<accession>A0A834ZNH4</accession>
<evidence type="ECO:0008006" key="6">
    <source>
        <dbReference type="Google" id="ProtNLM"/>
    </source>
</evidence>
<evidence type="ECO:0000256" key="1">
    <source>
        <dbReference type="ARBA" id="ARBA00022737"/>
    </source>
</evidence>
<keyword evidence="1" id="KW-0677">Repeat</keyword>
<evidence type="ECO:0000256" key="3">
    <source>
        <dbReference type="SAM" id="SignalP"/>
    </source>
</evidence>
<dbReference type="PANTHER" id="PTHR47003">
    <property type="entry name" value="OS01G0970900 PROTEIN"/>
    <property type="match status" value="1"/>
</dbReference>
<dbReference type="InterPro" id="IPR044578">
    <property type="entry name" value="BIR6-like"/>
</dbReference>
<evidence type="ECO:0000256" key="2">
    <source>
        <dbReference type="PROSITE-ProRule" id="PRU00708"/>
    </source>
</evidence>
<dbReference type="Pfam" id="PF01535">
    <property type="entry name" value="PPR"/>
    <property type="match status" value="3"/>
</dbReference>
<feature type="repeat" description="PPR" evidence="2">
    <location>
        <begin position="515"/>
        <end position="549"/>
    </location>
</feature>
<dbReference type="AlphaFoldDB" id="A0A834ZNH4"/>
<dbReference type="PROSITE" id="PS51375">
    <property type="entry name" value="PPR"/>
    <property type="match status" value="6"/>
</dbReference>
<feature type="repeat" description="PPR" evidence="2">
    <location>
        <begin position="374"/>
        <end position="408"/>
    </location>
</feature>
<dbReference type="GO" id="GO:0008380">
    <property type="term" value="P:RNA splicing"/>
    <property type="evidence" value="ECO:0007669"/>
    <property type="project" value="InterPro"/>
</dbReference>
<reference evidence="4 5" key="1">
    <citation type="submission" date="2020-04" db="EMBL/GenBank/DDBJ databases">
        <title>Plant Genome Project.</title>
        <authorList>
            <person name="Zhang R.-G."/>
        </authorList>
    </citation>
    <scope>NUCLEOTIDE SEQUENCE [LARGE SCALE GENOMIC DNA]</scope>
    <source>
        <strain evidence="4">YNK0</strain>
        <tissue evidence="4">Leaf</tissue>
    </source>
</reference>
<dbReference type="InterPro" id="IPR011990">
    <property type="entry name" value="TPR-like_helical_dom_sf"/>
</dbReference>
<name>A0A834ZNH4_TETSI</name>
<protein>
    <recommendedName>
        <fullName evidence="6">Pentatricopeptide repeat-containing protein</fullName>
    </recommendedName>
</protein>
<feature type="repeat" description="PPR" evidence="2">
    <location>
        <begin position="302"/>
        <end position="336"/>
    </location>
</feature>
<feature type="repeat" description="PPR" evidence="2">
    <location>
        <begin position="409"/>
        <end position="443"/>
    </location>
</feature>
<dbReference type="NCBIfam" id="TIGR00756">
    <property type="entry name" value="PPR"/>
    <property type="match status" value="3"/>
</dbReference>
<feature type="signal peptide" evidence="3">
    <location>
        <begin position="1"/>
        <end position="25"/>
    </location>
</feature>
<gene>
    <name evidence="4" type="ORF">HHK36_007472</name>
</gene>
<dbReference type="InterPro" id="IPR002885">
    <property type="entry name" value="PPR_rpt"/>
</dbReference>
<keyword evidence="5" id="KW-1185">Reference proteome</keyword>
<evidence type="ECO:0000313" key="5">
    <source>
        <dbReference type="Proteomes" id="UP000655225"/>
    </source>
</evidence>
<dbReference type="Gene3D" id="1.25.40.10">
    <property type="entry name" value="Tetratricopeptide repeat domain"/>
    <property type="match status" value="3"/>
</dbReference>
<dbReference type="Pfam" id="PF12854">
    <property type="entry name" value="PPR_1"/>
    <property type="match status" value="2"/>
</dbReference>
<feature type="repeat" description="PPR" evidence="2">
    <location>
        <begin position="267"/>
        <end position="301"/>
    </location>
</feature>